<sequence>MKTAARVAKRDEKISSSKTSAKMGFTFLLPFEMYTSNIFSMFPRRKMKVKAANKADSSSHLLHRRREWCEVDPCPVEEKEFRKRHTVPQGTVSLDVNLDSKFIFRPMSAGLLLSREREDGLEVIEKLVVLFVREGEERDEEEREADDLKERLSPDTVVETLVKIVVVVEGLEGSGDALTGNDEDGAGDDGSQIYGFSGFVDDLCGCVNLHID</sequence>
<accession>A0ABQ7AY49</accession>
<dbReference type="Proteomes" id="UP000266723">
    <property type="component" value="Unassembled WGS sequence"/>
</dbReference>
<keyword evidence="2" id="KW-1185">Reference proteome</keyword>
<dbReference type="EMBL" id="QGKV02001556">
    <property type="protein sequence ID" value="KAF3518891.1"/>
    <property type="molecule type" value="Genomic_DNA"/>
</dbReference>
<evidence type="ECO:0000313" key="2">
    <source>
        <dbReference type="Proteomes" id="UP000266723"/>
    </source>
</evidence>
<proteinExistence type="predicted"/>
<name>A0ABQ7AY49_BRACR</name>
<reference evidence="1 2" key="1">
    <citation type="journal article" date="2020" name="BMC Genomics">
        <title>Intraspecific diversification of the crop wild relative Brassica cretica Lam. using demographic model selection.</title>
        <authorList>
            <person name="Kioukis A."/>
            <person name="Michalopoulou V.A."/>
            <person name="Briers L."/>
            <person name="Pirintsos S."/>
            <person name="Studholme D.J."/>
            <person name="Pavlidis P."/>
            <person name="Sarris P.F."/>
        </authorList>
    </citation>
    <scope>NUCLEOTIDE SEQUENCE [LARGE SCALE GENOMIC DNA]</scope>
    <source>
        <strain evidence="2">cv. PFS-1207/04</strain>
    </source>
</reference>
<organism evidence="1 2">
    <name type="scientific">Brassica cretica</name>
    <name type="common">Mustard</name>
    <dbReference type="NCBI Taxonomy" id="69181"/>
    <lineage>
        <taxon>Eukaryota</taxon>
        <taxon>Viridiplantae</taxon>
        <taxon>Streptophyta</taxon>
        <taxon>Embryophyta</taxon>
        <taxon>Tracheophyta</taxon>
        <taxon>Spermatophyta</taxon>
        <taxon>Magnoliopsida</taxon>
        <taxon>eudicotyledons</taxon>
        <taxon>Gunneridae</taxon>
        <taxon>Pentapetalae</taxon>
        <taxon>rosids</taxon>
        <taxon>malvids</taxon>
        <taxon>Brassicales</taxon>
        <taxon>Brassicaceae</taxon>
        <taxon>Brassiceae</taxon>
        <taxon>Brassica</taxon>
    </lineage>
</organism>
<evidence type="ECO:0000313" key="1">
    <source>
        <dbReference type="EMBL" id="KAF3518891.1"/>
    </source>
</evidence>
<protein>
    <submittedName>
        <fullName evidence="1">Uncharacterized protein</fullName>
    </submittedName>
</protein>
<gene>
    <name evidence="1" type="ORF">DY000_02063982</name>
</gene>
<comment type="caution">
    <text evidence="1">The sequence shown here is derived from an EMBL/GenBank/DDBJ whole genome shotgun (WGS) entry which is preliminary data.</text>
</comment>